<evidence type="ECO:0000313" key="1">
    <source>
        <dbReference type="EMBL" id="KAK0439936.1"/>
    </source>
</evidence>
<gene>
    <name evidence="1" type="ORF">EV421DRAFT_836742</name>
</gene>
<keyword evidence="2" id="KW-1185">Reference proteome</keyword>
<dbReference type="Proteomes" id="UP001175226">
    <property type="component" value="Unassembled WGS sequence"/>
</dbReference>
<accession>A0AA39MM73</accession>
<reference evidence="1" key="1">
    <citation type="submission" date="2023-06" db="EMBL/GenBank/DDBJ databases">
        <authorList>
            <consortium name="Lawrence Berkeley National Laboratory"/>
            <person name="Ahrendt S."/>
            <person name="Sahu N."/>
            <person name="Indic B."/>
            <person name="Wong-Bajracharya J."/>
            <person name="Merenyi Z."/>
            <person name="Ke H.-M."/>
            <person name="Monk M."/>
            <person name="Kocsube S."/>
            <person name="Drula E."/>
            <person name="Lipzen A."/>
            <person name="Balint B."/>
            <person name="Henrissat B."/>
            <person name="Andreopoulos B."/>
            <person name="Martin F.M."/>
            <person name="Harder C.B."/>
            <person name="Rigling D."/>
            <person name="Ford K.L."/>
            <person name="Foster G.D."/>
            <person name="Pangilinan J."/>
            <person name="Papanicolaou A."/>
            <person name="Barry K."/>
            <person name="LaButti K."/>
            <person name="Viragh M."/>
            <person name="Koriabine M."/>
            <person name="Yan M."/>
            <person name="Riley R."/>
            <person name="Champramary S."/>
            <person name="Plett K.L."/>
            <person name="Tsai I.J."/>
            <person name="Slot J."/>
            <person name="Sipos G."/>
            <person name="Plett J."/>
            <person name="Nagy L.G."/>
            <person name="Grigoriev I.V."/>
        </authorList>
    </citation>
    <scope>NUCLEOTIDE SEQUENCE</scope>
    <source>
        <strain evidence="1">FPL87.14</strain>
    </source>
</reference>
<organism evidence="1 2">
    <name type="scientific">Armillaria borealis</name>
    <dbReference type="NCBI Taxonomy" id="47425"/>
    <lineage>
        <taxon>Eukaryota</taxon>
        <taxon>Fungi</taxon>
        <taxon>Dikarya</taxon>
        <taxon>Basidiomycota</taxon>
        <taxon>Agaricomycotina</taxon>
        <taxon>Agaricomycetes</taxon>
        <taxon>Agaricomycetidae</taxon>
        <taxon>Agaricales</taxon>
        <taxon>Marasmiineae</taxon>
        <taxon>Physalacriaceae</taxon>
        <taxon>Armillaria</taxon>
    </lineage>
</organism>
<name>A0AA39MM73_9AGAR</name>
<sequence>MHGYILLTPWLLIVYVAFCGCHFFSNTSFIVSTKCLVAQGQYSATLQRHRVGSSIRILPSWVHIYSEPRIGYDARGLTVFGICSSSARFSQCHHLACRK</sequence>
<evidence type="ECO:0000313" key="2">
    <source>
        <dbReference type="Proteomes" id="UP001175226"/>
    </source>
</evidence>
<dbReference type="EMBL" id="JAUEPT010000036">
    <property type="protein sequence ID" value="KAK0439936.1"/>
    <property type="molecule type" value="Genomic_DNA"/>
</dbReference>
<dbReference type="AlphaFoldDB" id="A0AA39MM73"/>
<proteinExistence type="predicted"/>
<comment type="caution">
    <text evidence="1">The sequence shown here is derived from an EMBL/GenBank/DDBJ whole genome shotgun (WGS) entry which is preliminary data.</text>
</comment>
<protein>
    <submittedName>
        <fullName evidence="1">Uncharacterized protein</fullName>
    </submittedName>
</protein>